<dbReference type="PROSITE" id="PS51257">
    <property type="entry name" value="PROKAR_LIPOPROTEIN"/>
    <property type="match status" value="1"/>
</dbReference>
<dbReference type="AlphaFoldDB" id="A0AAE3P008"/>
<organism evidence="1 2">
    <name type="scientific">Stygiobacter electus</name>
    <dbReference type="NCBI Taxonomy" id="3032292"/>
    <lineage>
        <taxon>Bacteria</taxon>
        <taxon>Pseudomonadati</taxon>
        <taxon>Ignavibacteriota</taxon>
        <taxon>Ignavibacteria</taxon>
        <taxon>Ignavibacteriales</taxon>
        <taxon>Melioribacteraceae</taxon>
        <taxon>Stygiobacter</taxon>
    </lineage>
</organism>
<name>A0AAE3P008_9BACT</name>
<keyword evidence="2" id="KW-1185">Reference proteome</keyword>
<reference evidence="1" key="1">
    <citation type="submission" date="2023-03" db="EMBL/GenBank/DDBJ databases">
        <title>Stygiobacter electus gen. nov., sp. nov., facultatively anaerobic thermotolerant bacterium of the class Ignavibacteria from a well of Yessentuki mineral water deposit.</title>
        <authorList>
            <person name="Podosokorskaya O.A."/>
            <person name="Elcheninov A.G."/>
            <person name="Petrova N.F."/>
            <person name="Zavarzina D.G."/>
            <person name="Kublanov I.V."/>
            <person name="Merkel A.Y."/>
        </authorList>
    </citation>
    <scope>NUCLEOTIDE SEQUENCE</scope>
    <source>
        <strain evidence="1">09-Me</strain>
    </source>
</reference>
<comment type="caution">
    <text evidence="1">The sequence shown here is derived from an EMBL/GenBank/DDBJ whole genome shotgun (WGS) entry which is preliminary data.</text>
</comment>
<sequence length="204" mass="24209">MKINLIAYLLITVFLISCEKNYTPEEKFYISSIEQERKEKNEWMKNDPDSPFNLKSKVEFHDLNYFDVDPKFVFSSKLYFYDKKDTITIFGTKGEPRNVLRIGYLKINYEGKDYKVNVYESQTINGNIYHSIWFTDLTTNNETYGVGRYLDFELNEDPNYIYKVDFNLAYNPYCAYSAEYSCAIPTKEDYIPIKILAGEKKFHD</sequence>
<dbReference type="EMBL" id="JARGDL010000007">
    <property type="protein sequence ID" value="MDF1611879.1"/>
    <property type="molecule type" value="Genomic_DNA"/>
</dbReference>
<dbReference type="PANTHER" id="PTHR41913:SF1">
    <property type="entry name" value="DUF1684 DOMAIN-CONTAINING PROTEIN"/>
    <property type="match status" value="1"/>
</dbReference>
<dbReference type="PANTHER" id="PTHR41913">
    <property type="entry name" value="DUF1684 DOMAIN-CONTAINING PROTEIN"/>
    <property type="match status" value="1"/>
</dbReference>
<dbReference type="RefSeq" id="WP_321535646.1">
    <property type="nucleotide sequence ID" value="NZ_JARGDL010000007.1"/>
</dbReference>
<dbReference type="Proteomes" id="UP001221302">
    <property type="component" value="Unassembled WGS sequence"/>
</dbReference>
<accession>A0AAE3P008</accession>
<gene>
    <name evidence="1" type="ORF">P0M35_06940</name>
</gene>
<dbReference type="InterPro" id="IPR012467">
    <property type="entry name" value="DUF1684"/>
</dbReference>
<evidence type="ECO:0000313" key="1">
    <source>
        <dbReference type="EMBL" id="MDF1611879.1"/>
    </source>
</evidence>
<proteinExistence type="predicted"/>
<evidence type="ECO:0000313" key="2">
    <source>
        <dbReference type="Proteomes" id="UP001221302"/>
    </source>
</evidence>
<dbReference type="Pfam" id="PF07920">
    <property type="entry name" value="DUF1684"/>
    <property type="match status" value="1"/>
</dbReference>
<protein>
    <submittedName>
        <fullName evidence="1">DUF1684 domain-containing protein</fullName>
    </submittedName>
</protein>